<protein>
    <submittedName>
        <fullName evidence="2">Uncharacterized protein</fullName>
    </submittedName>
</protein>
<dbReference type="AlphaFoldDB" id="A0A5Y9Q0S1"/>
<gene>
    <name evidence="3" type="ORF">A6J25_12640</name>
    <name evidence="2" type="ORF">F0Z77_14050</name>
</gene>
<accession>A0A5Y9Q0S1</accession>
<organism evidence="2">
    <name type="scientific">Salmonella enterica</name>
    <name type="common">Salmonella choleraesuis</name>
    <dbReference type="NCBI Taxonomy" id="28901"/>
    <lineage>
        <taxon>Bacteria</taxon>
        <taxon>Pseudomonadati</taxon>
        <taxon>Pseudomonadota</taxon>
        <taxon>Gammaproteobacteria</taxon>
        <taxon>Enterobacterales</taxon>
        <taxon>Enterobacteriaceae</taxon>
        <taxon>Salmonella</taxon>
    </lineage>
</organism>
<proteinExistence type="predicted"/>
<keyword evidence="1" id="KW-0732">Signal</keyword>
<dbReference type="EMBL" id="AALNJJ010000020">
    <property type="protein sequence ID" value="EDB4031343.1"/>
    <property type="molecule type" value="Genomic_DNA"/>
</dbReference>
<evidence type="ECO:0000313" key="2">
    <source>
        <dbReference type="EMBL" id="ECQ7807280.1"/>
    </source>
</evidence>
<evidence type="ECO:0000313" key="3">
    <source>
        <dbReference type="EMBL" id="EDB4031343.1"/>
    </source>
</evidence>
<evidence type="ECO:0000256" key="1">
    <source>
        <dbReference type="SAM" id="SignalP"/>
    </source>
</evidence>
<feature type="signal peptide" evidence="1">
    <location>
        <begin position="1"/>
        <end position="22"/>
    </location>
</feature>
<name>A0A5Y9Q0S1_SALER</name>
<sequence>MNKTTIGLAAVALLTASSTASALTGPMATKPDGYNTTGATVHATGTVITTTQDAPLKVTFTPQTLLSTSSVRQVAAIVQVQNAKADTWYEVGNLTATSADAGGYETESNAAVAVYQSGKAANTVNKGILSDGTTFFVNIYHRAILPEPGETTLDLPITSYTK</sequence>
<dbReference type="EMBL" id="AAKCWS010000022">
    <property type="protein sequence ID" value="ECQ7807280.1"/>
    <property type="molecule type" value="Genomic_DNA"/>
</dbReference>
<feature type="chain" id="PRO_5036155365" evidence="1">
    <location>
        <begin position="23"/>
        <end position="162"/>
    </location>
</feature>
<reference evidence="2" key="1">
    <citation type="submission" date="2019-09" db="EMBL/GenBank/DDBJ databases">
        <authorList>
            <consortium name="PulseNet: The National Subtyping Network for Foodborne Disease Surveillance"/>
            <person name="Tarr C.L."/>
            <person name="Trees E."/>
            <person name="Katz L.S."/>
            <person name="Carleton-Romer H.A."/>
            <person name="Stroika S."/>
            <person name="Kucerova Z."/>
            <person name="Roache K.F."/>
            <person name="Sabol A.L."/>
            <person name="Besser J."/>
            <person name="Gerner-Smidt P."/>
        </authorList>
    </citation>
    <scope>NUCLEOTIDE SEQUENCE</scope>
    <source>
        <strain evidence="3">PNUSAS001905</strain>
        <strain evidence="2">PNUSAS076849</strain>
    </source>
</reference>
<comment type="caution">
    <text evidence="2">The sequence shown here is derived from an EMBL/GenBank/DDBJ whole genome shotgun (WGS) entry which is preliminary data.</text>
</comment>